<keyword evidence="2" id="KW-1185">Reference proteome</keyword>
<gene>
    <name evidence="1" type="ORF">SAMN04488111_2347</name>
</gene>
<dbReference type="OrthoDB" id="8235971at2"/>
<name>A0A238Y717_9FLAO</name>
<dbReference type="AlphaFoldDB" id="A0A238Y717"/>
<evidence type="ECO:0000313" key="2">
    <source>
        <dbReference type="Proteomes" id="UP000198412"/>
    </source>
</evidence>
<evidence type="ECO:0000313" key="1">
    <source>
        <dbReference type="EMBL" id="SNR67015.1"/>
    </source>
</evidence>
<organism evidence="1 2">
    <name type="scientific">Lutibacter flavus</name>
    <dbReference type="NCBI Taxonomy" id="691689"/>
    <lineage>
        <taxon>Bacteria</taxon>
        <taxon>Pseudomonadati</taxon>
        <taxon>Bacteroidota</taxon>
        <taxon>Flavobacteriia</taxon>
        <taxon>Flavobacteriales</taxon>
        <taxon>Flavobacteriaceae</taxon>
        <taxon>Lutibacter</taxon>
    </lineage>
</organism>
<dbReference type="RefSeq" id="WP_089378645.1">
    <property type="nucleotide sequence ID" value="NZ_FZNX01000004.1"/>
</dbReference>
<reference evidence="2" key="1">
    <citation type="submission" date="2017-06" db="EMBL/GenBank/DDBJ databases">
        <authorList>
            <person name="Varghese N."/>
            <person name="Submissions S."/>
        </authorList>
    </citation>
    <scope>NUCLEOTIDE SEQUENCE [LARGE SCALE GENOMIC DNA]</scope>
    <source>
        <strain evidence="2">DSM 27993</strain>
    </source>
</reference>
<dbReference type="EMBL" id="FZNX01000004">
    <property type="protein sequence ID" value="SNR67015.1"/>
    <property type="molecule type" value="Genomic_DNA"/>
</dbReference>
<accession>A0A238Y717</accession>
<proteinExistence type="predicted"/>
<dbReference type="Proteomes" id="UP000198412">
    <property type="component" value="Unassembled WGS sequence"/>
</dbReference>
<protein>
    <recommendedName>
        <fullName evidence="3">Guanylate cyclase domain-containing protein</fullName>
    </recommendedName>
</protein>
<sequence length="260" mass="30666">MYENRYVLFLDILGFKKIIEETENEKGQTEKIENLIEALTEMKRIVSRMPKKTSKIVTQFSDSIVVSFKEDDVKEIPIFLTNIHKLIANLAMKNIFCRGAISYGKIYHTKDFVFGPALVDAYLTESEAAIYPRVIFDKSIIDIMKNNYSFNKNDSYRAIRFDGTIESYLKFDLDDKLYVDFFSRAAYYYRNEDLFEYYKSLRKSINNGLKFKSPGIKAKFGWMKNKYNKLASDFLKADEEEEVFYGRPDIQKFVNEFKKI</sequence>
<evidence type="ECO:0008006" key="3">
    <source>
        <dbReference type="Google" id="ProtNLM"/>
    </source>
</evidence>